<evidence type="ECO:0000313" key="3">
    <source>
        <dbReference type="Proteomes" id="UP000029661"/>
    </source>
</evidence>
<reference evidence="2 3" key="1">
    <citation type="submission" date="2013-12" db="EMBL/GenBank/DDBJ databases">
        <title>The complete genome sequence of Methanobacterium sp. BRM9.</title>
        <authorList>
            <consortium name="Pastoral Greenhouse Gas Research Consortium"/>
            <person name="Kelly W.J."/>
            <person name="Leahy S.C."/>
            <person name="Perry R."/>
            <person name="Li D."/>
            <person name="Altermann E."/>
            <person name="Lambie S.C."/>
            <person name="Attwood G.T."/>
        </authorList>
    </citation>
    <scope>NUCLEOTIDE SEQUENCE [LARGE SCALE GENOMIC DNA]</scope>
    <source>
        <strain evidence="2 3">BRM9</strain>
    </source>
</reference>
<evidence type="ECO:0000313" key="2">
    <source>
        <dbReference type="EMBL" id="AIS32380.1"/>
    </source>
</evidence>
<dbReference type="Proteomes" id="UP000029661">
    <property type="component" value="Chromosome"/>
</dbReference>
<feature type="transmembrane region" description="Helical" evidence="1">
    <location>
        <begin position="114"/>
        <end position="132"/>
    </location>
</feature>
<dbReference type="RefSeq" id="WP_048085358.1">
    <property type="nucleotide sequence ID" value="NZ_CP006933.1"/>
</dbReference>
<keyword evidence="1" id="KW-1133">Transmembrane helix</keyword>
<feature type="transmembrane region" description="Helical" evidence="1">
    <location>
        <begin position="31"/>
        <end position="50"/>
    </location>
</feature>
<keyword evidence="1" id="KW-0812">Transmembrane</keyword>
<gene>
    <name evidence="2" type="ORF">BRM9_1567</name>
</gene>
<organism evidence="2 3">
    <name type="scientific">Methanobacterium formicicum</name>
    <dbReference type="NCBI Taxonomy" id="2162"/>
    <lineage>
        <taxon>Archaea</taxon>
        <taxon>Methanobacteriati</taxon>
        <taxon>Methanobacteriota</taxon>
        <taxon>Methanomada group</taxon>
        <taxon>Methanobacteria</taxon>
        <taxon>Methanobacteriales</taxon>
        <taxon>Methanobacteriaceae</taxon>
        <taxon>Methanobacterium</taxon>
    </lineage>
</organism>
<keyword evidence="1" id="KW-0472">Membrane</keyword>
<feature type="transmembrane region" description="Helical" evidence="1">
    <location>
        <begin position="57"/>
        <end position="80"/>
    </location>
</feature>
<feature type="transmembrane region" description="Helical" evidence="1">
    <location>
        <begin position="5"/>
        <end position="25"/>
    </location>
</feature>
<name>A0A089ZGT4_METFO</name>
<evidence type="ECO:0000256" key="1">
    <source>
        <dbReference type="SAM" id="Phobius"/>
    </source>
</evidence>
<dbReference type="AlphaFoldDB" id="A0A089ZGT4"/>
<protein>
    <submittedName>
        <fullName evidence="2">Uncharacterized protein</fullName>
    </submittedName>
</protein>
<dbReference type="KEGG" id="mfc:BRM9_1567"/>
<dbReference type="EMBL" id="CP006933">
    <property type="protein sequence ID" value="AIS32380.1"/>
    <property type="molecule type" value="Genomic_DNA"/>
</dbReference>
<accession>A0A089ZGT4</accession>
<sequence length="141" mass="15696">MNNKLLLISIFILVAIISAVWQVLLLNNVNTPALILFVVGFLFLPSLAGYKLNINQAAVYALLLTVTFIVIDTLIVNVHIDWLLAYGDNATKFMTTGLIYTGDLSYPYPSPRNSVVMFFVFLIATTAGNIVSRKRKNKEKV</sequence>
<proteinExistence type="predicted"/>
<dbReference type="GeneID" id="24792735"/>